<name>A0A0E9R0J8_ANGAN</name>
<proteinExistence type="predicted"/>
<evidence type="ECO:0000313" key="1">
    <source>
        <dbReference type="EMBL" id="JAH22010.1"/>
    </source>
</evidence>
<protein>
    <submittedName>
        <fullName evidence="1">Uncharacterized protein</fullName>
    </submittedName>
</protein>
<dbReference type="AlphaFoldDB" id="A0A0E9R0J8"/>
<organism evidence="1">
    <name type="scientific">Anguilla anguilla</name>
    <name type="common">European freshwater eel</name>
    <name type="synonym">Muraena anguilla</name>
    <dbReference type="NCBI Taxonomy" id="7936"/>
    <lineage>
        <taxon>Eukaryota</taxon>
        <taxon>Metazoa</taxon>
        <taxon>Chordata</taxon>
        <taxon>Craniata</taxon>
        <taxon>Vertebrata</taxon>
        <taxon>Euteleostomi</taxon>
        <taxon>Actinopterygii</taxon>
        <taxon>Neopterygii</taxon>
        <taxon>Teleostei</taxon>
        <taxon>Anguilliformes</taxon>
        <taxon>Anguillidae</taxon>
        <taxon>Anguilla</taxon>
    </lineage>
</organism>
<reference evidence="1" key="1">
    <citation type="submission" date="2014-11" db="EMBL/GenBank/DDBJ databases">
        <authorList>
            <person name="Amaro Gonzalez C."/>
        </authorList>
    </citation>
    <scope>NUCLEOTIDE SEQUENCE</scope>
</reference>
<reference evidence="1" key="2">
    <citation type="journal article" date="2015" name="Fish Shellfish Immunol.">
        <title>Early steps in the European eel (Anguilla anguilla)-Vibrio vulnificus interaction in the gills: Role of the RtxA13 toxin.</title>
        <authorList>
            <person name="Callol A."/>
            <person name="Pajuelo D."/>
            <person name="Ebbesson L."/>
            <person name="Teles M."/>
            <person name="MacKenzie S."/>
            <person name="Amaro C."/>
        </authorList>
    </citation>
    <scope>NUCLEOTIDE SEQUENCE</scope>
</reference>
<sequence>MTEQRFFILRHPVNNLARENNSILFPTVKNRSAFKSAIQSSFLQLRRNVALHSNIWHKHVKIFSTVQYSSVLTL</sequence>
<dbReference type="EMBL" id="GBXM01086567">
    <property type="protein sequence ID" value="JAH22010.1"/>
    <property type="molecule type" value="Transcribed_RNA"/>
</dbReference>
<accession>A0A0E9R0J8</accession>